<evidence type="ECO:0000313" key="1">
    <source>
        <dbReference type="EMBL" id="OGC84331.1"/>
    </source>
</evidence>
<dbReference type="AlphaFoldDB" id="A0A1F4XRG5"/>
<reference evidence="1 2" key="1">
    <citation type="journal article" date="2016" name="Nat. Commun.">
        <title>Thousands of microbial genomes shed light on interconnected biogeochemical processes in an aquifer system.</title>
        <authorList>
            <person name="Anantharaman K."/>
            <person name="Brown C.T."/>
            <person name="Hug L.A."/>
            <person name="Sharon I."/>
            <person name="Castelle C.J."/>
            <person name="Probst A.J."/>
            <person name="Thomas B.C."/>
            <person name="Singh A."/>
            <person name="Wilkins M.J."/>
            <person name="Karaoz U."/>
            <person name="Brodie E.L."/>
            <person name="Williams K.H."/>
            <person name="Hubbard S.S."/>
            <person name="Banfield J.F."/>
        </authorList>
    </citation>
    <scope>NUCLEOTIDE SEQUENCE [LARGE SCALE GENOMIC DNA]</scope>
</reference>
<comment type="caution">
    <text evidence="1">The sequence shown here is derived from an EMBL/GenBank/DDBJ whole genome shotgun (WGS) entry which is preliminary data.</text>
</comment>
<dbReference type="EMBL" id="MEWW01000017">
    <property type="protein sequence ID" value="OGC84331.1"/>
    <property type="molecule type" value="Genomic_DNA"/>
</dbReference>
<dbReference type="Proteomes" id="UP000178091">
    <property type="component" value="Unassembled WGS sequence"/>
</dbReference>
<accession>A0A1F4XRG5</accession>
<organism evidence="1 2">
    <name type="scientific">Candidatus Adlerbacteria bacterium RIFCSPHIGHO2_12_FULL_53_18</name>
    <dbReference type="NCBI Taxonomy" id="1797242"/>
    <lineage>
        <taxon>Bacteria</taxon>
        <taxon>Candidatus Adleribacteriota</taxon>
    </lineage>
</organism>
<evidence type="ECO:0000313" key="2">
    <source>
        <dbReference type="Proteomes" id="UP000178091"/>
    </source>
</evidence>
<sequence>MAVITIPKKLANKGDLVVIPKKELEALIERAGEEVTERDILRWSKEAKRLRRAGKLRKLS</sequence>
<proteinExistence type="predicted"/>
<protein>
    <submittedName>
        <fullName evidence="1">Uncharacterized protein</fullName>
    </submittedName>
</protein>
<name>A0A1F4XRG5_9BACT</name>
<gene>
    <name evidence="1" type="ORF">A3F55_01530</name>
</gene>